<evidence type="ECO:0000256" key="1">
    <source>
        <dbReference type="ARBA" id="ARBA00023125"/>
    </source>
</evidence>
<dbReference type="EMBL" id="AMCW01000125">
    <property type="protein sequence ID" value="EKK00348.1"/>
    <property type="molecule type" value="Genomic_DNA"/>
</dbReference>
<evidence type="ECO:0000259" key="3">
    <source>
        <dbReference type="PROSITE" id="PS50977"/>
    </source>
</evidence>
<dbReference type="GO" id="GO:0000976">
    <property type="term" value="F:transcription cis-regulatory region binding"/>
    <property type="evidence" value="ECO:0007669"/>
    <property type="project" value="TreeGrafter"/>
</dbReference>
<dbReference type="PRINTS" id="PR00455">
    <property type="entry name" value="HTHTETR"/>
</dbReference>
<dbReference type="SUPFAM" id="SSF46689">
    <property type="entry name" value="Homeodomain-like"/>
    <property type="match status" value="1"/>
</dbReference>
<dbReference type="PATRIC" id="fig|993517.3.peg.4747"/>
<evidence type="ECO:0000313" key="5">
    <source>
        <dbReference type="Proteomes" id="UP000007993"/>
    </source>
</evidence>
<sequence length="217" mass="25002">MQENQLMNWQRARQPGQKAERVATILEAAATLFDEKELADISMRDVATTAGLGKASLYHYFNTKEEVFISLYREELNDWLLDVESRLKRLRSPTPKRIAKSLAEAIRSRDRFCRLTVVLASVLERNLTTDFLREFKRSLLPSLERCVAAIQSVQPNMSAAAVQEFIIQHHAVIAGLWPLAHPSEQVSTLMKEEEFRGHQVDFHRLFESTIRQLIQPQ</sequence>
<evidence type="ECO:0000313" key="4">
    <source>
        <dbReference type="EMBL" id="EKK00348.1"/>
    </source>
</evidence>
<accession>K5DD33</accession>
<dbReference type="InterPro" id="IPR050109">
    <property type="entry name" value="HTH-type_TetR-like_transc_reg"/>
</dbReference>
<feature type="domain" description="HTH tetR-type" evidence="3">
    <location>
        <begin position="19"/>
        <end position="79"/>
    </location>
</feature>
<dbReference type="PANTHER" id="PTHR30055">
    <property type="entry name" value="HTH-TYPE TRANSCRIPTIONAL REGULATOR RUTR"/>
    <property type="match status" value="1"/>
</dbReference>
<proteinExistence type="predicted"/>
<dbReference type="PROSITE" id="PS50977">
    <property type="entry name" value="HTH_TETR_2"/>
    <property type="match status" value="1"/>
</dbReference>
<dbReference type="AlphaFoldDB" id="K5DD33"/>
<reference evidence="4 5" key="1">
    <citation type="journal article" date="2013" name="Mar. Genomics">
        <title>Expression of sulfatases in Rhodopirellula baltica and the diversity of sulfatases in the genus Rhodopirellula.</title>
        <authorList>
            <person name="Wegner C.E."/>
            <person name="Richter-Heitmann T."/>
            <person name="Klindworth A."/>
            <person name="Klockow C."/>
            <person name="Richter M."/>
            <person name="Achstetter T."/>
            <person name="Glockner F.O."/>
            <person name="Harder J."/>
        </authorList>
    </citation>
    <scope>NUCLEOTIDE SEQUENCE [LARGE SCALE GENOMIC DNA]</scope>
    <source>
        <strain evidence="4 5">SH28</strain>
    </source>
</reference>
<dbReference type="InterPro" id="IPR001647">
    <property type="entry name" value="HTH_TetR"/>
</dbReference>
<feature type="DNA-binding region" description="H-T-H motif" evidence="2">
    <location>
        <begin position="42"/>
        <end position="61"/>
    </location>
</feature>
<gene>
    <name evidence="4" type="ORF">RBSH_04364</name>
</gene>
<dbReference type="InterPro" id="IPR041483">
    <property type="entry name" value="TetR_C_34"/>
</dbReference>
<evidence type="ECO:0000256" key="2">
    <source>
        <dbReference type="PROSITE-ProRule" id="PRU00335"/>
    </source>
</evidence>
<comment type="caution">
    <text evidence="4">The sequence shown here is derived from an EMBL/GenBank/DDBJ whole genome shotgun (WGS) entry which is preliminary data.</text>
</comment>
<dbReference type="InterPro" id="IPR009057">
    <property type="entry name" value="Homeodomain-like_sf"/>
</dbReference>
<dbReference type="Gene3D" id="1.10.357.10">
    <property type="entry name" value="Tetracycline Repressor, domain 2"/>
    <property type="match status" value="1"/>
</dbReference>
<keyword evidence="1 2" id="KW-0238">DNA-binding</keyword>
<dbReference type="Proteomes" id="UP000007993">
    <property type="component" value="Unassembled WGS sequence"/>
</dbReference>
<dbReference type="PANTHER" id="PTHR30055:SF178">
    <property type="entry name" value="POSSIBLE TRANSCRIPTIONAL REGULATORY PROTEIN"/>
    <property type="match status" value="1"/>
</dbReference>
<organism evidence="4 5">
    <name type="scientific">Rhodopirellula baltica SH28</name>
    <dbReference type="NCBI Taxonomy" id="993517"/>
    <lineage>
        <taxon>Bacteria</taxon>
        <taxon>Pseudomonadati</taxon>
        <taxon>Planctomycetota</taxon>
        <taxon>Planctomycetia</taxon>
        <taxon>Pirellulales</taxon>
        <taxon>Pirellulaceae</taxon>
        <taxon>Rhodopirellula</taxon>
    </lineage>
</organism>
<dbReference type="Pfam" id="PF17929">
    <property type="entry name" value="TetR_C_34"/>
    <property type="match status" value="1"/>
</dbReference>
<dbReference type="Pfam" id="PF00440">
    <property type="entry name" value="TetR_N"/>
    <property type="match status" value="1"/>
</dbReference>
<dbReference type="GO" id="GO:0003700">
    <property type="term" value="F:DNA-binding transcription factor activity"/>
    <property type="evidence" value="ECO:0007669"/>
    <property type="project" value="TreeGrafter"/>
</dbReference>
<protein>
    <submittedName>
        <fullName evidence="4">TetR family transcriptional regulator</fullName>
    </submittedName>
</protein>
<name>K5DD33_RHOBT</name>